<dbReference type="AlphaFoldDB" id="A0A1H2PZ09"/>
<reference evidence="1 2" key="1">
    <citation type="submission" date="2016-10" db="EMBL/GenBank/DDBJ databases">
        <authorList>
            <person name="de Groot N.N."/>
        </authorList>
    </citation>
    <scope>NUCLEOTIDE SEQUENCE [LARGE SCALE GENOMIC DNA]</scope>
    <source>
        <strain evidence="1 2">CGMCC 1.7059</strain>
    </source>
</reference>
<name>A0A1H2PZ09_9GAMM</name>
<dbReference type="EMBL" id="FNNE01000001">
    <property type="protein sequence ID" value="SDW00095.1"/>
    <property type="molecule type" value="Genomic_DNA"/>
</dbReference>
<dbReference type="Proteomes" id="UP000199675">
    <property type="component" value="Unassembled WGS sequence"/>
</dbReference>
<gene>
    <name evidence="1" type="ORF">SAMN04487960_10143</name>
</gene>
<proteinExistence type="predicted"/>
<evidence type="ECO:0000313" key="1">
    <source>
        <dbReference type="EMBL" id="SDW00095.1"/>
    </source>
</evidence>
<sequence>MTYFDSSGVSPSPDDDFSRQVQAQIRQVLSDHESRIAEEWSKAKKGMPLYARWAMALSGSATTGSGTGSTDDQ</sequence>
<accession>A0A1H2PZ09</accession>
<dbReference type="STRING" id="488533.SAMN04487960_10143"/>
<organism evidence="1 2">
    <name type="scientific">Marinobacter mobilis</name>
    <dbReference type="NCBI Taxonomy" id="488533"/>
    <lineage>
        <taxon>Bacteria</taxon>
        <taxon>Pseudomonadati</taxon>
        <taxon>Pseudomonadota</taxon>
        <taxon>Gammaproteobacteria</taxon>
        <taxon>Pseudomonadales</taxon>
        <taxon>Marinobacteraceae</taxon>
        <taxon>Marinobacter</taxon>
    </lineage>
</organism>
<evidence type="ECO:0000313" key="2">
    <source>
        <dbReference type="Proteomes" id="UP000199675"/>
    </source>
</evidence>
<keyword evidence="2" id="KW-1185">Reference proteome</keyword>
<protein>
    <submittedName>
        <fullName evidence="1">Uncharacterized protein</fullName>
    </submittedName>
</protein>
<dbReference type="RefSeq" id="WP_091810935.1">
    <property type="nucleotide sequence ID" value="NZ_FNNE01000001.1"/>
</dbReference>